<evidence type="ECO:0000313" key="10">
    <source>
        <dbReference type="Proteomes" id="UP000051494"/>
    </source>
</evidence>
<evidence type="ECO:0000256" key="5">
    <source>
        <dbReference type="RuleBase" id="RU362066"/>
    </source>
</evidence>
<dbReference type="GO" id="GO:0009424">
    <property type="term" value="C:bacterial-type flagellum hook"/>
    <property type="evidence" value="ECO:0007669"/>
    <property type="project" value="UniProtKB-UniRule"/>
</dbReference>
<dbReference type="AlphaFoldDB" id="A0A0Q9YUS0"/>
<sequence length="466" mass="49279">MAVTTSGLGSGIDIRQLVDDMLAAEGKSKAAKFNSDEAKVLSKITAYGTLRGVLSDFQSTLANLKSPSKFQGRIAISADESKYTATASAVAAKGSYSVEVTQLAKNHKLSSAAFSNPDEILGTGSLKFKIGSVEHTFSITSADQTLKGVVKRINETSTTTGISATIVTSDTGSKIMFSSNETGENKIFTVSAVSDGDGNNTDNAGLSRLSSDYLDITQAGSDSTVIIDGSIITSSSNTVENAIDGVTLTLKETNIADPKLLTVNLDKNSAINSIQSFVNSYNKMIETINDLKKSGTEGSLSASGDLVGDATLRNLEIQIRREISSAVSTGAGGVSTLAEMGITSDRYTGKLMIDNSKLTSVLDTQFDNVGTLFAKSETGVAIKLNALFDNYLKSSGILESRTTGLNSTIAGIDEKRERLELHLQNLEKRLLSQFIAMDSIVANLKSTSDFLSQQLSSLPDPLAYKK</sequence>
<evidence type="ECO:0000256" key="4">
    <source>
        <dbReference type="ARBA" id="ARBA00023143"/>
    </source>
</evidence>
<evidence type="ECO:0000259" key="6">
    <source>
        <dbReference type="Pfam" id="PF02465"/>
    </source>
</evidence>
<dbReference type="PANTHER" id="PTHR30288:SF0">
    <property type="entry name" value="FLAGELLAR HOOK-ASSOCIATED PROTEIN 2"/>
    <property type="match status" value="1"/>
</dbReference>
<proteinExistence type="inferred from homology"/>
<keyword evidence="8" id="KW-0966">Cell projection</keyword>
<feature type="domain" description="Flagellar hook-associated protein 2 N-terminal" evidence="6">
    <location>
        <begin position="10"/>
        <end position="107"/>
    </location>
</feature>
<comment type="caution">
    <text evidence="8">The sequence shown here is derived from an EMBL/GenBank/DDBJ whole genome shotgun (WGS) entry which is preliminary data.</text>
</comment>
<dbReference type="InterPro" id="IPR010810">
    <property type="entry name" value="Flagellin_hook_IN_motif"/>
</dbReference>
<dbReference type="RefSeq" id="WP_057622396.1">
    <property type="nucleotide sequence ID" value="NZ_LKHV02000001.1"/>
</dbReference>
<feature type="domain" description="Flagellar hook-associated protein 2 C-terminal" evidence="7">
    <location>
        <begin position="220"/>
        <end position="445"/>
    </location>
</feature>
<dbReference type="Pfam" id="PF07195">
    <property type="entry name" value="FliD_C"/>
    <property type="match status" value="1"/>
</dbReference>
<keyword evidence="10" id="KW-1185">Reference proteome</keyword>
<keyword evidence="3" id="KW-0175">Coiled coil</keyword>
<keyword evidence="5" id="KW-0964">Secreted</keyword>
<dbReference type="Proteomes" id="UP000051494">
    <property type="component" value="Unassembled WGS sequence"/>
</dbReference>
<dbReference type="GO" id="GO:0007155">
    <property type="term" value="P:cell adhesion"/>
    <property type="evidence" value="ECO:0007669"/>
    <property type="project" value="InterPro"/>
</dbReference>
<name>A0A0Q9YUS0_9GAMM</name>
<evidence type="ECO:0000256" key="1">
    <source>
        <dbReference type="ARBA" id="ARBA00009764"/>
    </source>
</evidence>
<evidence type="ECO:0000313" key="8">
    <source>
        <dbReference type="EMBL" id="KRG19800.1"/>
    </source>
</evidence>
<reference evidence="9" key="3">
    <citation type="submission" date="2021-06" db="EMBL/GenBank/DDBJ databases">
        <title>Genomic Description and Analysis of Intracellular Bacteria, Candidatus Berkiella cookevillensis and Candidatus Berkiella aquae.</title>
        <authorList>
            <person name="Kidane D.T."/>
            <person name="Mehari Y.T."/>
            <person name="Rice F.C."/>
            <person name="Arivett B.A."/>
            <person name="Farone A.L."/>
            <person name="Berk S.G."/>
            <person name="Farone M.B."/>
        </authorList>
    </citation>
    <scope>NUCLEOTIDE SEQUENCE</scope>
    <source>
        <strain evidence="9">CC99</strain>
    </source>
</reference>
<organism evidence="8">
    <name type="scientific">Candidatus Berkiella cookevillensis</name>
    <dbReference type="NCBI Taxonomy" id="437022"/>
    <lineage>
        <taxon>Bacteria</taxon>
        <taxon>Pseudomonadati</taxon>
        <taxon>Pseudomonadota</taxon>
        <taxon>Gammaproteobacteria</taxon>
        <taxon>Candidatus Berkiellales</taxon>
        <taxon>Candidatus Berkiellaceae</taxon>
        <taxon>Candidatus Berkiella</taxon>
    </lineage>
</organism>
<dbReference type="STRING" id="437022.CC99x_00021"/>
<comment type="subunit">
    <text evidence="2 5">Homopentamer.</text>
</comment>
<dbReference type="GO" id="GO:0005576">
    <property type="term" value="C:extracellular region"/>
    <property type="evidence" value="ECO:0007669"/>
    <property type="project" value="UniProtKB-SubCell"/>
</dbReference>
<dbReference type="Pfam" id="PF02465">
    <property type="entry name" value="FliD_N"/>
    <property type="match status" value="1"/>
</dbReference>
<comment type="subcellular location">
    <subcellularLocation>
        <location evidence="5">Secreted</location>
    </subcellularLocation>
    <subcellularLocation>
        <location evidence="5">Bacterial flagellum</location>
    </subcellularLocation>
</comment>
<evidence type="ECO:0000259" key="7">
    <source>
        <dbReference type="Pfam" id="PF07195"/>
    </source>
</evidence>
<accession>A0A0Q9YUS0</accession>
<keyword evidence="8" id="KW-0969">Cilium</keyword>
<dbReference type="EMBL" id="LKHV01000001">
    <property type="protein sequence ID" value="KRG19800.1"/>
    <property type="molecule type" value="Genomic_DNA"/>
</dbReference>
<comment type="function">
    <text evidence="5">Required for morphogenesis and for the elongation of the flagellar filament by facilitating polymerization of the flagellin monomers at the tip of growing filament. Forms a capping structure, which prevents flagellin subunits (transported through the central channel of the flagellum) from leaking out without polymerization at the distal end.</text>
</comment>
<dbReference type="InterPro" id="IPR010809">
    <property type="entry name" value="FliD_C"/>
</dbReference>
<gene>
    <name evidence="8" type="primary">fliD</name>
    <name evidence="8" type="ORF">CC99x_00021</name>
    <name evidence="9" type="ORF">CC99x_006800</name>
</gene>
<evidence type="ECO:0000256" key="3">
    <source>
        <dbReference type="ARBA" id="ARBA00023054"/>
    </source>
</evidence>
<dbReference type="GO" id="GO:0009421">
    <property type="term" value="C:bacterial-type flagellum filament cap"/>
    <property type="evidence" value="ECO:0007669"/>
    <property type="project" value="InterPro"/>
</dbReference>
<keyword evidence="4 5" id="KW-0975">Bacterial flagellum</keyword>
<reference evidence="8" key="1">
    <citation type="submission" date="2015-09" db="EMBL/GenBank/DDBJ databases">
        <title>Draft Genome Sequences of Two Novel Amoeba-resistant Intranuclear Bacteria, Candidatus Berkiella cookevillensis and Candidatus Berkiella aquae.</title>
        <authorList>
            <person name="Mehari Y.T."/>
            <person name="Arivett B.A."/>
            <person name="Farone A.L."/>
            <person name="Gunderson J.H."/>
            <person name="Farone M.B."/>
        </authorList>
    </citation>
    <scope>NUCLEOTIDE SEQUENCE [LARGE SCALE GENOMIC DNA]</scope>
    <source>
        <strain evidence="8">CC99</strain>
    </source>
</reference>
<dbReference type="Pfam" id="PF07196">
    <property type="entry name" value="Flagellin_IN"/>
    <property type="match status" value="1"/>
</dbReference>
<dbReference type="PATRIC" id="fig|1590042.3.peg.20"/>
<reference evidence="9" key="2">
    <citation type="journal article" date="2016" name="Genome Announc.">
        <title>Draft Genome Sequences of Two Novel Amoeba-Resistant Intranuclear Bacteria, 'Candidatus Berkiella cookevillensis' and 'Candidatus Berkiella aquae'.</title>
        <authorList>
            <person name="Mehari Y.T."/>
            <person name="Arivett B.A."/>
            <person name="Farone A.L."/>
            <person name="Gunderson J.H."/>
            <person name="Farone M.B."/>
        </authorList>
    </citation>
    <scope>NUCLEOTIDE SEQUENCE</scope>
    <source>
        <strain evidence="9">CC99</strain>
    </source>
</reference>
<protein>
    <recommendedName>
        <fullName evidence="5">Flagellar hook-associated protein 2</fullName>
        <shortName evidence="5">HAP2</shortName>
    </recommendedName>
    <alternativeName>
        <fullName evidence="5">Flagellar cap protein</fullName>
    </alternativeName>
</protein>
<dbReference type="GO" id="GO:0071973">
    <property type="term" value="P:bacterial-type flagellum-dependent cell motility"/>
    <property type="evidence" value="ECO:0007669"/>
    <property type="project" value="TreeGrafter"/>
</dbReference>
<dbReference type="OrthoDB" id="9810816at2"/>
<dbReference type="EMBL" id="LKHV02000001">
    <property type="protein sequence ID" value="MCS5708617.1"/>
    <property type="molecule type" value="Genomic_DNA"/>
</dbReference>
<dbReference type="InterPro" id="IPR040026">
    <property type="entry name" value="FliD"/>
</dbReference>
<comment type="similarity">
    <text evidence="1 5">Belongs to the FliD family.</text>
</comment>
<evidence type="ECO:0000256" key="2">
    <source>
        <dbReference type="ARBA" id="ARBA00011255"/>
    </source>
</evidence>
<dbReference type="PANTHER" id="PTHR30288">
    <property type="entry name" value="FLAGELLAR CAP/ASSEMBLY PROTEIN FLID"/>
    <property type="match status" value="1"/>
</dbReference>
<evidence type="ECO:0000313" key="9">
    <source>
        <dbReference type="EMBL" id="MCS5708617.1"/>
    </source>
</evidence>
<keyword evidence="8" id="KW-0282">Flagellum</keyword>
<dbReference type="InterPro" id="IPR003481">
    <property type="entry name" value="FliD_N"/>
</dbReference>